<keyword evidence="10" id="KW-1185">Reference proteome</keyword>
<dbReference type="GO" id="GO:0046854">
    <property type="term" value="P:phosphatidylinositol phosphate biosynthetic process"/>
    <property type="evidence" value="ECO:0007669"/>
    <property type="project" value="InterPro"/>
</dbReference>
<keyword evidence="4 7" id="KW-0479">Metal-binding</keyword>
<feature type="binding site" evidence="7">
    <location>
        <position position="218"/>
    </location>
    <ligand>
        <name>Mg(2+)</name>
        <dbReference type="ChEBI" id="CHEBI:18420"/>
        <label>1</label>
        <note>catalytic</note>
    </ligand>
</feature>
<evidence type="ECO:0000256" key="3">
    <source>
        <dbReference type="ARBA" id="ARBA00009759"/>
    </source>
</evidence>
<evidence type="ECO:0000256" key="4">
    <source>
        <dbReference type="ARBA" id="ARBA00022723"/>
    </source>
</evidence>
<dbReference type="GO" id="GO:0008934">
    <property type="term" value="F:inositol monophosphate 1-phosphatase activity"/>
    <property type="evidence" value="ECO:0007669"/>
    <property type="project" value="InterPro"/>
</dbReference>
<reference evidence="9 10" key="1">
    <citation type="submission" date="2019-02" db="EMBL/GenBank/DDBJ databases">
        <title>Deep-cultivation of Planctomycetes and their phenomic and genomic characterization uncovers novel biology.</title>
        <authorList>
            <person name="Wiegand S."/>
            <person name="Jogler M."/>
            <person name="Boedeker C."/>
            <person name="Pinto D."/>
            <person name="Vollmers J."/>
            <person name="Rivas-Marin E."/>
            <person name="Kohn T."/>
            <person name="Peeters S.H."/>
            <person name="Heuer A."/>
            <person name="Rast P."/>
            <person name="Oberbeckmann S."/>
            <person name="Bunk B."/>
            <person name="Jeske O."/>
            <person name="Meyerdierks A."/>
            <person name="Storesund J.E."/>
            <person name="Kallscheuer N."/>
            <person name="Luecker S."/>
            <person name="Lage O.M."/>
            <person name="Pohl T."/>
            <person name="Merkel B.J."/>
            <person name="Hornburger P."/>
            <person name="Mueller R.-W."/>
            <person name="Bruemmer F."/>
            <person name="Labrenz M."/>
            <person name="Spormann A.M."/>
            <person name="Op den Camp H."/>
            <person name="Overmann J."/>
            <person name="Amann R."/>
            <person name="Jetten M.S.M."/>
            <person name="Mascher T."/>
            <person name="Medema M.H."/>
            <person name="Devos D.P."/>
            <person name="Kaster A.-K."/>
            <person name="Ovreas L."/>
            <person name="Rohde M."/>
            <person name="Galperin M.Y."/>
            <person name="Jogler C."/>
        </authorList>
    </citation>
    <scope>NUCLEOTIDE SEQUENCE [LARGE SCALE GENOMIC DNA]</scope>
    <source>
        <strain evidence="9 10">FF011L</strain>
    </source>
</reference>
<evidence type="ECO:0000256" key="1">
    <source>
        <dbReference type="ARBA" id="ARBA00001033"/>
    </source>
</evidence>
<gene>
    <name evidence="9" type="primary">suhB_2</name>
    <name evidence="9" type="ORF">FF011L_20650</name>
</gene>
<proteinExistence type="inferred from homology"/>
<dbReference type="PRINTS" id="PR00377">
    <property type="entry name" value="IMPHPHTASES"/>
</dbReference>
<dbReference type="PANTHER" id="PTHR20854">
    <property type="entry name" value="INOSITOL MONOPHOSPHATASE"/>
    <property type="match status" value="1"/>
</dbReference>
<feature type="binding site" evidence="7">
    <location>
        <position position="94"/>
    </location>
    <ligand>
        <name>Mg(2+)</name>
        <dbReference type="ChEBI" id="CHEBI:18420"/>
        <label>1</label>
        <note>catalytic</note>
    </ligand>
</feature>
<evidence type="ECO:0000256" key="6">
    <source>
        <dbReference type="ARBA" id="ARBA00022842"/>
    </source>
</evidence>
<evidence type="ECO:0000313" key="9">
    <source>
        <dbReference type="EMBL" id="QDS93303.1"/>
    </source>
</evidence>
<keyword evidence="5 8" id="KW-0378">Hydrolase</keyword>
<feature type="binding site" evidence="7">
    <location>
        <position position="91"/>
    </location>
    <ligand>
        <name>Mg(2+)</name>
        <dbReference type="ChEBI" id="CHEBI:18420"/>
        <label>1</label>
        <note>catalytic</note>
    </ligand>
</feature>
<name>A0A517MEJ9_9BACT</name>
<dbReference type="GO" id="GO:0007165">
    <property type="term" value="P:signal transduction"/>
    <property type="evidence" value="ECO:0007669"/>
    <property type="project" value="TreeGrafter"/>
</dbReference>
<dbReference type="FunFam" id="3.40.190.80:FF:000020">
    <property type="entry name" value="Fructose-1,6-bisphosphatase/inositol-1-monophosphatase"/>
    <property type="match status" value="1"/>
</dbReference>
<dbReference type="OrthoDB" id="9772456at2"/>
<evidence type="ECO:0000256" key="5">
    <source>
        <dbReference type="ARBA" id="ARBA00022801"/>
    </source>
</evidence>
<dbReference type="Pfam" id="PF00459">
    <property type="entry name" value="Inositol_P"/>
    <property type="match status" value="1"/>
</dbReference>
<protein>
    <recommendedName>
        <fullName evidence="8">Inositol-1-monophosphatase</fullName>
        <ecNumber evidence="8">3.1.3.25</ecNumber>
    </recommendedName>
</protein>
<dbReference type="Gene3D" id="3.40.190.80">
    <property type="match status" value="1"/>
</dbReference>
<comment type="cofactor">
    <cofactor evidence="2 7 8">
        <name>Mg(2+)</name>
        <dbReference type="ChEBI" id="CHEBI:18420"/>
    </cofactor>
</comment>
<dbReference type="AlphaFoldDB" id="A0A517MEJ9"/>
<dbReference type="InterPro" id="IPR020550">
    <property type="entry name" value="Inositol_monophosphatase_CS"/>
</dbReference>
<dbReference type="RefSeq" id="WP_145351492.1">
    <property type="nucleotide sequence ID" value="NZ_CP036262.1"/>
</dbReference>
<evidence type="ECO:0000313" key="10">
    <source>
        <dbReference type="Proteomes" id="UP000320672"/>
    </source>
</evidence>
<keyword evidence="6 7" id="KW-0460">Magnesium</keyword>
<evidence type="ECO:0000256" key="8">
    <source>
        <dbReference type="RuleBase" id="RU364068"/>
    </source>
</evidence>
<feature type="binding site" evidence="7">
    <location>
        <position position="93"/>
    </location>
    <ligand>
        <name>Mg(2+)</name>
        <dbReference type="ChEBI" id="CHEBI:18420"/>
        <label>2</label>
    </ligand>
</feature>
<dbReference type="SUPFAM" id="SSF56655">
    <property type="entry name" value="Carbohydrate phosphatase"/>
    <property type="match status" value="1"/>
</dbReference>
<dbReference type="PANTHER" id="PTHR20854:SF4">
    <property type="entry name" value="INOSITOL-1-MONOPHOSPHATASE-RELATED"/>
    <property type="match status" value="1"/>
</dbReference>
<dbReference type="PROSITE" id="PS00630">
    <property type="entry name" value="IMP_2"/>
    <property type="match status" value="1"/>
</dbReference>
<sequence>MNDKSPLQTAVRAARAGAVELMQRWDHRLVREKGPKDLVTDADLASQKAVRDILMGAYPENAFVGEENGETQPPEAVRDGELGAPACWIVDPLDGTVNYVHQLQSFAVSIALFAEGKLQVGVVYDPTREEMFTAERGKGAFLNGQPFTASDCTKLNEALVACSFATSVPRDSVEIERFVRMLGECQSIRRLGSCALNLCYVAAGRLDGYWAASVKSWDAAAGALIALEAGAQIAGLEGEPFDVWEPKFVAAATPVLQQRMLKIFAD</sequence>
<dbReference type="Gene3D" id="3.30.540.10">
    <property type="entry name" value="Fructose-1,6-Bisphosphatase, subunit A, domain 1"/>
    <property type="match status" value="1"/>
</dbReference>
<dbReference type="FunFam" id="3.30.540.10:FF:000030">
    <property type="entry name" value="Inositol monophosphatase"/>
    <property type="match status" value="1"/>
</dbReference>
<feature type="binding site" evidence="7">
    <location>
        <position position="66"/>
    </location>
    <ligand>
        <name>Mg(2+)</name>
        <dbReference type="ChEBI" id="CHEBI:18420"/>
        <label>1</label>
        <note>catalytic</note>
    </ligand>
</feature>
<evidence type="ECO:0000256" key="2">
    <source>
        <dbReference type="ARBA" id="ARBA00001946"/>
    </source>
</evidence>
<comment type="similarity">
    <text evidence="3 8">Belongs to the inositol monophosphatase superfamily.</text>
</comment>
<organism evidence="9 10">
    <name type="scientific">Roseimaritima multifibrata</name>
    <dbReference type="NCBI Taxonomy" id="1930274"/>
    <lineage>
        <taxon>Bacteria</taxon>
        <taxon>Pseudomonadati</taxon>
        <taxon>Planctomycetota</taxon>
        <taxon>Planctomycetia</taxon>
        <taxon>Pirellulales</taxon>
        <taxon>Pirellulaceae</taxon>
        <taxon>Roseimaritima</taxon>
    </lineage>
</organism>
<dbReference type="InterPro" id="IPR033942">
    <property type="entry name" value="IMPase"/>
</dbReference>
<evidence type="ECO:0000256" key="7">
    <source>
        <dbReference type="PIRSR" id="PIRSR600760-2"/>
    </source>
</evidence>
<dbReference type="CDD" id="cd01639">
    <property type="entry name" value="IMPase"/>
    <property type="match status" value="1"/>
</dbReference>
<dbReference type="InterPro" id="IPR000760">
    <property type="entry name" value="Inositol_monophosphatase-like"/>
</dbReference>
<dbReference type="Proteomes" id="UP000320672">
    <property type="component" value="Chromosome"/>
</dbReference>
<dbReference type="KEGG" id="rml:FF011L_20650"/>
<comment type="catalytic activity">
    <reaction evidence="1 8">
        <text>a myo-inositol phosphate + H2O = myo-inositol + phosphate</text>
        <dbReference type="Rhea" id="RHEA:24056"/>
        <dbReference type="ChEBI" id="CHEBI:15377"/>
        <dbReference type="ChEBI" id="CHEBI:17268"/>
        <dbReference type="ChEBI" id="CHEBI:43474"/>
        <dbReference type="ChEBI" id="CHEBI:84139"/>
        <dbReference type="EC" id="3.1.3.25"/>
    </reaction>
</comment>
<dbReference type="GO" id="GO:0006020">
    <property type="term" value="P:inositol metabolic process"/>
    <property type="evidence" value="ECO:0007669"/>
    <property type="project" value="TreeGrafter"/>
</dbReference>
<dbReference type="GO" id="GO:0046872">
    <property type="term" value="F:metal ion binding"/>
    <property type="evidence" value="ECO:0007669"/>
    <property type="project" value="UniProtKB-KW"/>
</dbReference>
<accession>A0A517MEJ9</accession>
<dbReference type="PROSITE" id="PS00629">
    <property type="entry name" value="IMP_1"/>
    <property type="match status" value="1"/>
</dbReference>
<dbReference type="EMBL" id="CP036262">
    <property type="protein sequence ID" value="QDS93303.1"/>
    <property type="molecule type" value="Genomic_DNA"/>
</dbReference>
<dbReference type="InterPro" id="IPR020583">
    <property type="entry name" value="Inositol_monoP_metal-BS"/>
</dbReference>
<dbReference type="EC" id="3.1.3.25" evidence="8"/>